<reference evidence="1" key="1">
    <citation type="submission" date="2022-12" db="EMBL/GenBank/DDBJ databases">
        <title>Genome Sequence of Lasiodiplodia mahajangana.</title>
        <authorList>
            <person name="Buettner E."/>
        </authorList>
    </citation>
    <scope>NUCLEOTIDE SEQUENCE</scope>
    <source>
        <strain evidence="1">VT137</strain>
    </source>
</reference>
<keyword evidence="2" id="KW-1185">Reference proteome</keyword>
<dbReference type="EMBL" id="JAPUUL010000768">
    <property type="protein sequence ID" value="KAJ8129418.1"/>
    <property type="molecule type" value="Genomic_DNA"/>
</dbReference>
<protein>
    <submittedName>
        <fullName evidence="1">Uncharacterized protein</fullName>
    </submittedName>
</protein>
<sequence>MRASIPALFSLAAVAAANPSYGPPDENVTITVGAGSSLDGYQLVGFVENGAGFPEFVTAADAAEASSVFYLFYKNYGHFGWYTINIDIGNATYATAIKDEAFQGPIVFIDPETYGTSIWSAETATSALTWTGDPSDFPYACTNDGHIQLAIYTPGTQPANCEQITLEFQKA</sequence>
<organism evidence="1 2">
    <name type="scientific">Lasiodiplodia mahajangana</name>
    <dbReference type="NCBI Taxonomy" id="1108764"/>
    <lineage>
        <taxon>Eukaryota</taxon>
        <taxon>Fungi</taxon>
        <taxon>Dikarya</taxon>
        <taxon>Ascomycota</taxon>
        <taxon>Pezizomycotina</taxon>
        <taxon>Dothideomycetes</taxon>
        <taxon>Dothideomycetes incertae sedis</taxon>
        <taxon>Botryosphaeriales</taxon>
        <taxon>Botryosphaeriaceae</taxon>
        <taxon>Lasiodiplodia</taxon>
    </lineage>
</organism>
<evidence type="ECO:0000313" key="1">
    <source>
        <dbReference type="EMBL" id="KAJ8129418.1"/>
    </source>
</evidence>
<name>A0ACC2JQ81_9PEZI</name>
<dbReference type="Proteomes" id="UP001153332">
    <property type="component" value="Unassembled WGS sequence"/>
</dbReference>
<evidence type="ECO:0000313" key="2">
    <source>
        <dbReference type="Proteomes" id="UP001153332"/>
    </source>
</evidence>
<accession>A0ACC2JQ81</accession>
<gene>
    <name evidence="1" type="ORF">O1611_g4213</name>
</gene>
<proteinExistence type="predicted"/>
<comment type="caution">
    <text evidence="1">The sequence shown here is derived from an EMBL/GenBank/DDBJ whole genome shotgun (WGS) entry which is preliminary data.</text>
</comment>